<evidence type="ECO:0000259" key="2">
    <source>
        <dbReference type="Pfam" id="PF13614"/>
    </source>
</evidence>
<dbReference type="EMBL" id="AP024412">
    <property type="protein sequence ID" value="BCR35316.1"/>
    <property type="molecule type" value="Genomic_DNA"/>
</dbReference>
<accession>A0A7U9TKB4</accession>
<dbReference type="InterPro" id="IPR027417">
    <property type="entry name" value="P-loop_NTPase"/>
</dbReference>
<dbReference type="RefSeq" id="WP_176239180.1">
    <property type="nucleotide sequence ID" value="NZ_AP024412.1"/>
</dbReference>
<dbReference type="SUPFAM" id="SSF52540">
    <property type="entry name" value="P-loop containing nucleoside triphosphate hydrolases"/>
    <property type="match status" value="1"/>
</dbReference>
<keyword evidence="4" id="KW-1185">Reference proteome</keyword>
<dbReference type="PIRSF" id="PIRSF009320">
    <property type="entry name" value="Nuc_binding_HP_1000"/>
    <property type="match status" value="1"/>
</dbReference>
<dbReference type="PANTHER" id="PTHR13696:SF52">
    <property type="entry name" value="PARA FAMILY PROTEIN CT_582"/>
    <property type="match status" value="1"/>
</dbReference>
<proteinExistence type="inferred from homology"/>
<dbReference type="InterPro" id="IPR050678">
    <property type="entry name" value="DNA_Partitioning_ATPase"/>
</dbReference>
<dbReference type="AlphaFoldDB" id="A0A7U9TKB4"/>
<comment type="similarity">
    <text evidence="1">Belongs to the ParA family.</text>
</comment>
<evidence type="ECO:0000313" key="4">
    <source>
        <dbReference type="Proteomes" id="UP000620133"/>
    </source>
</evidence>
<dbReference type="FunFam" id="3.40.50.300:FF:000285">
    <property type="entry name" value="Sporulation initiation inhibitor Soj"/>
    <property type="match status" value="1"/>
</dbReference>
<organism evidence="3 4">
    <name type="scientific">Mariniplasma anaerobium</name>
    <dbReference type="NCBI Taxonomy" id="2735436"/>
    <lineage>
        <taxon>Bacteria</taxon>
        <taxon>Bacillati</taxon>
        <taxon>Mycoplasmatota</taxon>
        <taxon>Mollicutes</taxon>
        <taxon>Acholeplasmatales</taxon>
        <taxon>Acholeplasmataceae</taxon>
        <taxon>Mariniplasma</taxon>
    </lineage>
</organism>
<dbReference type="CDD" id="cd02042">
    <property type="entry name" value="ParAB_family"/>
    <property type="match status" value="1"/>
</dbReference>
<name>A0A7U9TKB4_9MOLU</name>
<gene>
    <name evidence="3" type="primary">soj</name>
    <name evidence="3" type="ORF">MPAN_002090</name>
</gene>
<reference evidence="3" key="1">
    <citation type="submission" date="2021-01" db="EMBL/GenBank/DDBJ databases">
        <title>Draft genome sequence of Acholeplasmataceae bacterium strain Mahy22.</title>
        <authorList>
            <person name="Watanabe M."/>
            <person name="Kojima H."/>
            <person name="Fukui M."/>
        </authorList>
    </citation>
    <scope>NUCLEOTIDE SEQUENCE</scope>
    <source>
        <strain evidence="3">Mahy22</strain>
    </source>
</reference>
<dbReference type="PANTHER" id="PTHR13696">
    <property type="entry name" value="P-LOOP CONTAINING NUCLEOSIDE TRIPHOSPHATE HYDROLASE"/>
    <property type="match status" value="1"/>
</dbReference>
<dbReference type="InterPro" id="IPR025669">
    <property type="entry name" value="AAA_dom"/>
</dbReference>
<protein>
    <submittedName>
        <fullName evidence="3">Sporulation initiation inhibitor protein Soj</fullName>
    </submittedName>
</protein>
<dbReference type="Pfam" id="PF13614">
    <property type="entry name" value="AAA_31"/>
    <property type="match status" value="1"/>
</dbReference>
<dbReference type="Gene3D" id="3.40.50.300">
    <property type="entry name" value="P-loop containing nucleotide triphosphate hydrolases"/>
    <property type="match status" value="1"/>
</dbReference>
<evidence type="ECO:0000256" key="1">
    <source>
        <dbReference type="ARBA" id="ARBA00006976"/>
    </source>
</evidence>
<dbReference type="KEGG" id="manr:MPAN_002090"/>
<sequence length="258" mass="28439">MGKIIAISNQKGGVGKTTTSVNLSAALGELNKKVLLIDLDPQASTTTSLGINRSLLYSTVTDVLLNHIEIEDSIIHLSDINVDVIPATIELAHLEIKLDIDDREYALSHKIQRIAHLYDFIVIDCPPSLGLLTLNALYASNSVLIPVQCQYLAIDGLTQLLNTIRIVQKQLKVNNKRLEIEGVLLTMLDKRTKAGWEIVHEIKDYFKEGVFDTIITSNVAAQVAPTYGLPVTTFAPRSPASKLYKSLAKEVVANNERR</sequence>
<dbReference type="Proteomes" id="UP000620133">
    <property type="component" value="Chromosome"/>
</dbReference>
<evidence type="ECO:0000313" key="3">
    <source>
        <dbReference type="EMBL" id="BCR35316.1"/>
    </source>
</evidence>
<feature type="domain" description="AAA" evidence="2">
    <location>
        <begin position="3"/>
        <end position="177"/>
    </location>
</feature>